<name>A0A0A5I178_9BACI</name>
<organism evidence="1 2">
    <name type="scientific">Pontibacillus halophilus JSM 076056 = DSM 19796</name>
    <dbReference type="NCBI Taxonomy" id="1385510"/>
    <lineage>
        <taxon>Bacteria</taxon>
        <taxon>Bacillati</taxon>
        <taxon>Bacillota</taxon>
        <taxon>Bacilli</taxon>
        <taxon>Bacillales</taxon>
        <taxon>Bacillaceae</taxon>
        <taxon>Pontibacillus</taxon>
    </lineage>
</organism>
<accession>A0A0A5I178</accession>
<reference evidence="1 2" key="1">
    <citation type="submission" date="2013-08" db="EMBL/GenBank/DDBJ databases">
        <authorList>
            <person name="Huang J."/>
            <person name="Wang G."/>
        </authorList>
    </citation>
    <scope>NUCLEOTIDE SEQUENCE [LARGE SCALE GENOMIC DNA]</scope>
    <source>
        <strain evidence="1 2">JSM 076056</strain>
    </source>
</reference>
<evidence type="ECO:0000313" key="2">
    <source>
        <dbReference type="Proteomes" id="UP000030528"/>
    </source>
</evidence>
<sequence length="31" mass="3758">MSWFYALFLIGNGVEQLTNWFTYEDDHPHEP</sequence>
<dbReference type="AlphaFoldDB" id="A0A0A5I178"/>
<protein>
    <submittedName>
        <fullName evidence="1">Uncharacterized protein</fullName>
    </submittedName>
</protein>
<evidence type="ECO:0000313" key="1">
    <source>
        <dbReference type="EMBL" id="KGX89617.1"/>
    </source>
</evidence>
<comment type="caution">
    <text evidence="1">The sequence shown here is derived from an EMBL/GenBank/DDBJ whole genome shotgun (WGS) entry which is preliminary data.</text>
</comment>
<dbReference type="EMBL" id="AVPE01000021">
    <property type="protein sequence ID" value="KGX89617.1"/>
    <property type="molecule type" value="Genomic_DNA"/>
</dbReference>
<dbReference type="Proteomes" id="UP000030528">
    <property type="component" value="Unassembled WGS sequence"/>
</dbReference>
<gene>
    <name evidence="1" type="ORF">N781_07595</name>
</gene>
<keyword evidence="2" id="KW-1185">Reference proteome</keyword>
<proteinExistence type="predicted"/>